<reference evidence="1" key="1">
    <citation type="submission" date="2015-08" db="UniProtKB">
        <authorList>
            <consortium name="WormBaseParasite"/>
        </authorList>
    </citation>
    <scope>IDENTIFICATION</scope>
</reference>
<sequence>MQIQDTIWSIMINFSSIQTIFTNFYNQWLLGGPTRIKKKLLLSKALSNMLLWDTVRKKNWIQRNNMKKQL</sequence>
<name>A0A0K0E163_STRER</name>
<organism evidence="1">
    <name type="scientific">Strongyloides stercoralis</name>
    <name type="common">Threadworm</name>
    <dbReference type="NCBI Taxonomy" id="6248"/>
    <lineage>
        <taxon>Eukaryota</taxon>
        <taxon>Metazoa</taxon>
        <taxon>Ecdysozoa</taxon>
        <taxon>Nematoda</taxon>
        <taxon>Chromadorea</taxon>
        <taxon>Rhabditida</taxon>
        <taxon>Tylenchina</taxon>
        <taxon>Panagrolaimomorpha</taxon>
        <taxon>Strongyloidoidea</taxon>
        <taxon>Strongyloididae</taxon>
        <taxon>Strongyloides</taxon>
    </lineage>
</organism>
<accession>A0A0K0E163</accession>
<dbReference type="WBParaSite" id="SSTP_0000322600.1">
    <property type="protein sequence ID" value="SSTP_0000322600.1"/>
    <property type="gene ID" value="SSTP_0000322600"/>
</dbReference>
<evidence type="ECO:0000313" key="1">
    <source>
        <dbReference type="WBParaSite" id="SSTP_0000322600.1"/>
    </source>
</evidence>
<dbReference type="AlphaFoldDB" id="A0A0K0E163"/>
<proteinExistence type="predicted"/>
<protein>
    <submittedName>
        <fullName evidence="1">Uncharacterized protein</fullName>
    </submittedName>
</protein>